<dbReference type="Proteomes" id="UP000632659">
    <property type="component" value="Unassembled WGS sequence"/>
</dbReference>
<dbReference type="AlphaFoldDB" id="A0A8J6P2C8"/>
<dbReference type="PRINTS" id="PR00080">
    <property type="entry name" value="SDRFAMILY"/>
</dbReference>
<keyword evidence="3" id="KW-0443">Lipid metabolism</keyword>
<dbReference type="Pfam" id="PF13561">
    <property type="entry name" value="adh_short_C2"/>
    <property type="match status" value="1"/>
</dbReference>
<sequence>MTVLVTGASRGIGREIALLFAKKGYQVAANYCRSGPEMEKLVQEAEHQGFTILPVRADLADHEAVKRMVQEVENNFGAVDVLVNNAGIALQKLVQDTTWEEWRNVFAINVDGMFSCTQAVLPGMIRRQKGRIINLSSMWGVTGGSCEVAYSASKAAVIGFTKALAKEAGPSGITVNCIAPGVIATQMNQRLSKEDLEALREETPLMKIGSVEDVAEAAFFLASEKAGFITGQVLQVNGGIVI</sequence>
<reference evidence="5" key="1">
    <citation type="submission" date="2020-08" db="EMBL/GenBank/DDBJ databases">
        <title>Genome public.</title>
        <authorList>
            <person name="Liu C."/>
            <person name="Sun Q."/>
        </authorList>
    </citation>
    <scope>NUCLEOTIDE SEQUENCE</scope>
    <source>
        <strain evidence="5">NSJ-15</strain>
    </source>
</reference>
<dbReference type="InterPro" id="IPR057326">
    <property type="entry name" value="KR_dom"/>
</dbReference>
<dbReference type="Gene3D" id="3.40.50.720">
    <property type="entry name" value="NAD(P)-binding Rossmann-like Domain"/>
    <property type="match status" value="1"/>
</dbReference>
<organism evidence="5 6">
    <name type="scientific">Massiliimalia timonensis</name>
    <dbReference type="NCBI Taxonomy" id="1987501"/>
    <lineage>
        <taxon>Bacteria</taxon>
        <taxon>Bacillati</taxon>
        <taxon>Bacillota</taxon>
        <taxon>Clostridia</taxon>
        <taxon>Eubacteriales</taxon>
        <taxon>Oscillospiraceae</taxon>
        <taxon>Massiliimalia</taxon>
    </lineage>
</organism>
<protein>
    <submittedName>
        <fullName evidence="5">3-oxoacyl-ACP reductase FabG</fullName>
    </submittedName>
</protein>
<dbReference type="NCBIfam" id="NF005559">
    <property type="entry name" value="PRK07231.1"/>
    <property type="match status" value="1"/>
</dbReference>
<dbReference type="PANTHER" id="PTHR42879:SF2">
    <property type="entry name" value="3-OXOACYL-[ACYL-CARRIER-PROTEIN] REDUCTASE FABG"/>
    <property type="match status" value="1"/>
</dbReference>
<comment type="caution">
    <text evidence="5">The sequence shown here is derived from an EMBL/GenBank/DDBJ whole genome shotgun (WGS) entry which is preliminary data.</text>
</comment>
<dbReference type="PROSITE" id="PS00061">
    <property type="entry name" value="ADH_SHORT"/>
    <property type="match status" value="1"/>
</dbReference>
<evidence type="ECO:0000256" key="2">
    <source>
        <dbReference type="ARBA" id="ARBA00023002"/>
    </source>
</evidence>
<dbReference type="GO" id="GO:0016491">
    <property type="term" value="F:oxidoreductase activity"/>
    <property type="evidence" value="ECO:0007669"/>
    <property type="project" value="UniProtKB-KW"/>
</dbReference>
<dbReference type="PRINTS" id="PR00081">
    <property type="entry name" value="GDHRDH"/>
</dbReference>
<dbReference type="NCBIfam" id="NF009466">
    <property type="entry name" value="PRK12826.1-2"/>
    <property type="match status" value="1"/>
</dbReference>
<dbReference type="RefSeq" id="WP_093988170.1">
    <property type="nucleotide sequence ID" value="NZ_FYDD01000003.1"/>
</dbReference>
<evidence type="ECO:0000256" key="3">
    <source>
        <dbReference type="ARBA" id="ARBA00023221"/>
    </source>
</evidence>
<dbReference type="SMART" id="SM00822">
    <property type="entry name" value="PKS_KR"/>
    <property type="match status" value="1"/>
</dbReference>
<dbReference type="InterPro" id="IPR050259">
    <property type="entry name" value="SDR"/>
</dbReference>
<dbReference type="InterPro" id="IPR020904">
    <property type="entry name" value="Sc_DH/Rdtase_CS"/>
</dbReference>
<dbReference type="SUPFAM" id="SSF51735">
    <property type="entry name" value="NAD(P)-binding Rossmann-fold domains"/>
    <property type="match status" value="1"/>
</dbReference>
<dbReference type="GO" id="GO:0032787">
    <property type="term" value="P:monocarboxylic acid metabolic process"/>
    <property type="evidence" value="ECO:0007669"/>
    <property type="project" value="UniProtKB-ARBA"/>
</dbReference>
<evidence type="ECO:0000313" key="5">
    <source>
        <dbReference type="EMBL" id="MBC8609738.1"/>
    </source>
</evidence>
<evidence type="ECO:0000259" key="4">
    <source>
        <dbReference type="SMART" id="SM00822"/>
    </source>
</evidence>
<dbReference type="OrthoDB" id="9803333at2"/>
<dbReference type="GO" id="GO:0008202">
    <property type="term" value="P:steroid metabolic process"/>
    <property type="evidence" value="ECO:0007669"/>
    <property type="project" value="UniProtKB-KW"/>
</dbReference>
<dbReference type="NCBIfam" id="NF047420">
    <property type="entry name" value="EF_P_mod_YmfI"/>
    <property type="match status" value="1"/>
</dbReference>
<feature type="domain" description="Ketoreductase" evidence="4">
    <location>
        <begin position="1"/>
        <end position="181"/>
    </location>
</feature>
<dbReference type="InterPro" id="IPR036291">
    <property type="entry name" value="NAD(P)-bd_dom_sf"/>
</dbReference>
<dbReference type="InterPro" id="IPR002347">
    <property type="entry name" value="SDR_fam"/>
</dbReference>
<accession>A0A8J6P2C8</accession>
<dbReference type="EMBL" id="JACRTL010000001">
    <property type="protein sequence ID" value="MBC8609738.1"/>
    <property type="molecule type" value="Genomic_DNA"/>
</dbReference>
<proteinExistence type="inferred from homology"/>
<name>A0A8J6P2C8_9FIRM</name>
<dbReference type="FunFam" id="3.40.50.720:FF:000173">
    <property type="entry name" value="3-oxoacyl-[acyl-carrier protein] reductase"/>
    <property type="match status" value="1"/>
</dbReference>
<dbReference type="PANTHER" id="PTHR42879">
    <property type="entry name" value="3-OXOACYL-(ACYL-CARRIER-PROTEIN) REDUCTASE"/>
    <property type="match status" value="1"/>
</dbReference>
<keyword evidence="3" id="KW-0753">Steroid metabolism</keyword>
<keyword evidence="2" id="KW-0560">Oxidoreductase</keyword>
<comment type="similarity">
    <text evidence="1">Belongs to the short-chain dehydrogenases/reductases (SDR) family.</text>
</comment>
<keyword evidence="6" id="KW-1185">Reference proteome</keyword>
<gene>
    <name evidence="5" type="primary">fabG</name>
    <name evidence="5" type="ORF">H8702_01205</name>
</gene>
<evidence type="ECO:0000313" key="6">
    <source>
        <dbReference type="Proteomes" id="UP000632659"/>
    </source>
</evidence>
<evidence type="ECO:0000256" key="1">
    <source>
        <dbReference type="ARBA" id="ARBA00006484"/>
    </source>
</evidence>